<dbReference type="AlphaFoldDB" id="A0A078RZ55"/>
<dbReference type="Proteomes" id="UP000028013">
    <property type="component" value="Unassembled WGS sequence"/>
</dbReference>
<evidence type="ECO:0000313" key="1">
    <source>
        <dbReference type="EMBL" id="KDS50605.1"/>
    </source>
</evidence>
<name>A0A078RZ55_BACUN</name>
<organism evidence="1 2">
    <name type="scientific">Bacteroides uniformis str. 3978 T3 ii</name>
    <dbReference type="NCBI Taxonomy" id="1339349"/>
    <lineage>
        <taxon>Bacteria</taxon>
        <taxon>Pseudomonadati</taxon>
        <taxon>Bacteroidota</taxon>
        <taxon>Bacteroidia</taxon>
        <taxon>Bacteroidales</taxon>
        <taxon>Bacteroidaceae</taxon>
        <taxon>Bacteroides</taxon>
    </lineage>
</organism>
<protein>
    <submittedName>
        <fullName evidence="1">Uncharacterized protein</fullName>
    </submittedName>
</protein>
<comment type="caution">
    <text evidence="1">The sequence shown here is derived from an EMBL/GenBank/DDBJ whole genome shotgun (WGS) entry which is preliminary data.</text>
</comment>
<proteinExistence type="predicted"/>
<gene>
    <name evidence="1" type="ORF">M094_1536</name>
</gene>
<accession>A0A078RZ55</accession>
<dbReference type="EMBL" id="JNHN01000174">
    <property type="protein sequence ID" value="KDS50605.1"/>
    <property type="molecule type" value="Genomic_DNA"/>
</dbReference>
<sequence length="38" mass="4589">MHTFNRSSMEKILFHRGENIIPPRGKYRSTMVERLRIS</sequence>
<evidence type="ECO:0000313" key="2">
    <source>
        <dbReference type="Proteomes" id="UP000028013"/>
    </source>
</evidence>
<reference evidence="1 2" key="1">
    <citation type="submission" date="2014-04" db="EMBL/GenBank/DDBJ databases">
        <authorList>
            <person name="Sears C."/>
            <person name="Carroll K."/>
            <person name="Sack B.R."/>
            <person name="Qadri F."/>
            <person name="Myers L.L."/>
            <person name="Chung G.-T."/>
            <person name="Escheverria P."/>
            <person name="Fraser C.M."/>
            <person name="Sadzewicz L."/>
            <person name="Shefchek K.A."/>
            <person name="Tallon L."/>
            <person name="Das S.P."/>
            <person name="Daugherty S."/>
            <person name="Mongodin E.F."/>
        </authorList>
    </citation>
    <scope>NUCLEOTIDE SEQUENCE [LARGE SCALE GENOMIC DNA]</scope>
    <source>
        <strain evidence="1 2">3978 T3 ii</strain>
    </source>
</reference>